<feature type="compositionally biased region" description="Polar residues" evidence="1">
    <location>
        <begin position="278"/>
        <end position="288"/>
    </location>
</feature>
<proteinExistence type="predicted"/>
<evidence type="ECO:0000313" key="2">
    <source>
        <dbReference type="EMBL" id="GFP59273.1"/>
    </source>
</evidence>
<feature type="compositionally biased region" description="Polar residues" evidence="1">
    <location>
        <begin position="309"/>
        <end position="321"/>
    </location>
</feature>
<evidence type="ECO:0000313" key="3">
    <source>
        <dbReference type="Proteomes" id="UP000517252"/>
    </source>
</evidence>
<comment type="caution">
    <text evidence="2">The sequence shown here is derived from an EMBL/GenBank/DDBJ whole genome shotgun (WGS) entry which is preliminary data.</text>
</comment>
<protein>
    <submittedName>
        <fullName evidence="2">Uncharacterized RNA-binding protein C126.11c</fullName>
    </submittedName>
</protein>
<feature type="compositionally biased region" description="Polar residues" evidence="1">
    <location>
        <begin position="116"/>
        <end position="131"/>
    </location>
</feature>
<feature type="compositionally biased region" description="Low complexity" evidence="1">
    <location>
        <begin position="322"/>
        <end position="332"/>
    </location>
</feature>
<dbReference type="Proteomes" id="UP000517252">
    <property type="component" value="Unassembled WGS sequence"/>
</dbReference>
<name>A0A6V8R9I2_TRIAP</name>
<dbReference type="InterPro" id="IPR012677">
    <property type="entry name" value="Nucleotide-bd_a/b_plait_sf"/>
</dbReference>
<feature type="compositionally biased region" description="Basic and acidic residues" evidence="1">
    <location>
        <begin position="32"/>
        <end position="53"/>
    </location>
</feature>
<feature type="region of interest" description="Disordered" evidence="1">
    <location>
        <begin position="271"/>
        <end position="347"/>
    </location>
</feature>
<dbReference type="InterPro" id="IPR035979">
    <property type="entry name" value="RBD_domain_sf"/>
</dbReference>
<dbReference type="Gene3D" id="3.30.70.330">
    <property type="match status" value="1"/>
</dbReference>
<evidence type="ECO:0000256" key="1">
    <source>
        <dbReference type="SAM" id="MobiDB-lite"/>
    </source>
</evidence>
<dbReference type="GO" id="GO:0003676">
    <property type="term" value="F:nucleic acid binding"/>
    <property type="evidence" value="ECO:0007669"/>
    <property type="project" value="InterPro"/>
</dbReference>
<organism evidence="2 3">
    <name type="scientific">Trichoderma asperellum</name>
    <name type="common">Filamentous fungus</name>
    <dbReference type="NCBI Taxonomy" id="101201"/>
    <lineage>
        <taxon>Eukaryota</taxon>
        <taxon>Fungi</taxon>
        <taxon>Dikarya</taxon>
        <taxon>Ascomycota</taxon>
        <taxon>Pezizomycotina</taxon>
        <taxon>Sordariomycetes</taxon>
        <taxon>Hypocreomycetidae</taxon>
        <taxon>Hypocreales</taxon>
        <taxon>Hypocreaceae</taxon>
        <taxon>Trichoderma</taxon>
    </lineage>
</organism>
<sequence length="347" mass="37331">MAPVATEFEKIINTGTLFCPSRARALAASRTPDTHKISSRERKKNEALADKIFSRGRRQSAPTNSKPQIGGSLASRVGVKKSQPQNKAVTATSSRRRRASVPAGDVNGEWTHDLHSTVNRPNSSANAPLSSRITLPGGAAANSAAKKAASKKKVARLTAAFDRMETDDSVKRQVNIVKNGKAQARDTGMTIRGLAGPFAIMAQNFAPGTTAADIESAMTPVGGEMVSCEIVKTQPFIIVEMVFASREGGEKVIETFDNKTADGRIIKVYPKPGGYKANRNSPFSGRQKTSQDDLIADYNNDLMDRENVPPSSRGGSNRLQYNNDGNKNNNINKRGRGFQKGSNNAGR</sequence>
<dbReference type="EMBL" id="BLZH01000012">
    <property type="protein sequence ID" value="GFP59273.1"/>
    <property type="molecule type" value="Genomic_DNA"/>
</dbReference>
<accession>A0A6V8R9I2</accession>
<dbReference type="OrthoDB" id="5374349at2759"/>
<dbReference type="CDD" id="cd00590">
    <property type="entry name" value="RRM_SF"/>
    <property type="match status" value="1"/>
</dbReference>
<gene>
    <name evidence="2" type="ORF">TASIC1_0012027600</name>
</gene>
<dbReference type="AlphaFoldDB" id="A0A6V8R9I2"/>
<feature type="region of interest" description="Disordered" evidence="1">
    <location>
        <begin position="26"/>
        <end position="131"/>
    </location>
</feature>
<reference evidence="2 3" key="1">
    <citation type="submission" date="2020-07" db="EMBL/GenBank/DDBJ databases">
        <title>Trichoderma asperellum IC-1 whole genome shotgun sequence.</title>
        <authorList>
            <person name="Kanamasa S."/>
            <person name="Takahashi H."/>
        </authorList>
    </citation>
    <scope>NUCLEOTIDE SEQUENCE [LARGE SCALE GENOMIC DNA]</scope>
    <source>
        <strain evidence="2 3">IC-1</strain>
    </source>
</reference>
<dbReference type="SUPFAM" id="SSF54928">
    <property type="entry name" value="RNA-binding domain, RBD"/>
    <property type="match status" value="1"/>
</dbReference>